<dbReference type="InterPro" id="IPR001347">
    <property type="entry name" value="SIS_dom"/>
</dbReference>
<dbReference type="InterPro" id="IPR046348">
    <property type="entry name" value="SIS_dom_sf"/>
</dbReference>
<accession>A0A147DRL7</accession>
<evidence type="ECO:0000256" key="1">
    <source>
        <dbReference type="ARBA" id="ARBA00022737"/>
    </source>
</evidence>
<dbReference type="STRING" id="465820.NS263_11220"/>
<evidence type="ECO:0000259" key="2">
    <source>
        <dbReference type="PROSITE" id="PS51464"/>
    </source>
</evidence>
<dbReference type="GO" id="GO:0009401">
    <property type="term" value="P:phosphoenolpyruvate-dependent sugar phosphotransferase system"/>
    <property type="evidence" value="ECO:0007669"/>
    <property type="project" value="TreeGrafter"/>
</dbReference>
<name>A0A147DRL7_9MICO</name>
<dbReference type="AlphaFoldDB" id="A0A147DRL7"/>
<dbReference type="SUPFAM" id="SSF53697">
    <property type="entry name" value="SIS domain"/>
    <property type="match status" value="1"/>
</dbReference>
<reference evidence="3 4" key="1">
    <citation type="journal article" date="2016" name="Front. Microbiol.">
        <title>Genomic Resource of Rice Seed Associated Bacteria.</title>
        <authorList>
            <person name="Midha S."/>
            <person name="Bansal K."/>
            <person name="Sharma S."/>
            <person name="Kumar N."/>
            <person name="Patil P.P."/>
            <person name="Chaudhry V."/>
            <person name="Patil P.B."/>
        </authorList>
    </citation>
    <scope>NUCLEOTIDE SEQUENCE [LARGE SCALE GENOMIC DNA]</scope>
    <source>
        <strain evidence="3 4">NS359</strain>
    </source>
</reference>
<dbReference type="PANTHER" id="PTHR32502:SF3">
    <property type="entry name" value="D-GALACTOSAMINE-6-PHOSPHATE DEAMINASE AGAS-RELATED"/>
    <property type="match status" value="1"/>
</dbReference>
<gene>
    <name evidence="3" type="ORF">NS359_06615</name>
</gene>
<dbReference type="Proteomes" id="UP000072763">
    <property type="component" value="Unassembled WGS sequence"/>
</dbReference>
<dbReference type="RefSeq" id="WP_058749478.1">
    <property type="nucleotide sequence ID" value="NZ_LDRC01000032.1"/>
</dbReference>
<feature type="domain" description="SIS" evidence="2">
    <location>
        <begin position="209"/>
        <end position="352"/>
    </location>
</feature>
<dbReference type="GO" id="GO:0005886">
    <property type="term" value="C:plasma membrane"/>
    <property type="evidence" value="ECO:0007669"/>
    <property type="project" value="TreeGrafter"/>
</dbReference>
<dbReference type="GO" id="GO:0097367">
    <property type="term" value="F:carbohydrate derivative binding"/>
    <property type="evidence" value="ECO:0007669"/>
    <property type="project" value="InterPro"/>
</dbReference>
<feature type="domain" description="SIS" evidence="2">
    <location>
        <begin position="43"/>
        <end position="195"/>
    </location>
</feature>
<dbReference type="EMBL" id="LDRC01000032">
    <property type="protein sequence ID" value="KTR52339.1"/>
    <property type="molecule type" value="Genomic_DNA"/>
</dbReference>
<comment type="caution">
    <text evidence="3">The sequence shown here is derived from an EMBL/GenBank/DDBJ whole genome shotgun (WGS) entry which is preliminary data.</text>
</comment>
<organism evidence="3 4">
    <name type="scientific">Curtobacterium oceanosedimentum</name>
    <dbReference type="NCBI Taxonomy" id="465820"/>
    <lineage>
        <taxon>Bacteria</taxon>
        <taxon>Bacillati</taxon>
        <taxon>Actinomycetota</taxon>
        <taxon>Actinomycetes</taxon>
        <taxon>Micrococcales</taxon>
        <taxon>Microbacteriaceae</taxon>
        <taxon>Curtobacterium</taxon>
    </lineage>
</organism>
<dbReference type="PATRIC" id="fig|465820.4.peg.1398"/>
<evidence type="ECO:0000313" key="4">
    <source>
        <dbReference type="Proteomes" id="UP000072763"/>
    </source>
</evidence>
<dbReference type="PROSITE" id="PS51464">
    <property type="entry name" value="SIS"/>
    <property type="match status" value="2"/>
</dbReference>
<dbReference type="InterPro" id="IPR050303">
    <property type="entry name" value="GatZ_KbaZ_carbometab"/>
</dbReference>
<dbReference type="Pfam" id="PF01380">
    <property type="entry name" value="SIS"/>
    <property type="match status" value="1"/>
</dbReference>
<protein>
    <recommendedName>
        <fullName evidence="2">SIS domain-containing protein</fullName>
    </recommendedName>
</protein>
<keyword evidence="1" id="KW-0677">Repeat</keyword>
<dbReference type="CDD" id="cd05008">
    <property type="entry name" value="SIS_GlmS_GlmD_1"/>
    <property type="match status" value="1"/>
</dbReference>
<evidence type="ECO:0000313" key="3">
    <source>
        <dbReference type="EMBL" id="KTR52339.1"/>
    </source>
</evidence>
<dbReference type="PANTHER" id="PTHR32502">
    <property type="entry name" value="N-ACETYLGALACTOSAMINE PERMEASE II COMPONENT-RELATED"/>
    <property type="match status" value="1"/>
</dbReference>
<dbReference type="Gene3D" id="3.40.50.10490">
    <property type="entry name" value="Glucose-6-phosphate isomerase like protein, domain 1"/>
    <property type="match status" value="2"/>
</dbReference>
<dbReference type="InterPro" id="IPR035466">
    <property type="entry name" value="GlmS/AgaS_SIS"/>
</dbReference>
<proteinExistence type="predicted"/>
<sequence>MTTSAPVRADETATHREILQQPDSWQRLVASLDDRRAELDAFLQPLLADPELRIVLTGAGTSAFVGDIASVDLRRHLGRRVESIATTDVVADPHGSLGDPGRVLLVSFARSGNSPESVAATRVVDDVAPGTHHLVVTCDSAGALAREHRGKEGSFVLEMPSETNDTGFAMTSSFSTMLLAVLLAFRPELVAGTGALVAAARTIAGLEARIASLAEGTERVVYLGSGALQGLARESALKLLELTAGGVVSFFDTPLGFRHGPKAVAGAHTLVVVYGSADPYTARYDADILRELRADGAVRVVSVGGEADDERSFPLDDLAGLDDALRSVALVGFAQLLALATSVAHGCTPDNPFPGGTVNRVVQGVTIHDHREGAARP</sequence>
<dbReference type="GO" id="GO:1901135">
    <property type="term" value="P:carbohydrate derivative metabolic process"/>
    <property type="evidence" value="ECO:0007669"/>
    <property type="project" value="InterPro"/>
</dbReference>
<dbReference type="OrthoDB" id="9779207at2"/>